<keyword evidence="1" id="KW-0812">Transmembrane</keyword>
<dbReference type="AlphaFoldDB" id="A0AAV5W7W8"/>
<feature type="non-terminal residue" evidence="2">
    <location>
        <position position="1"/>
    </location>
</feature>
<accession>A0AAV5W7W8</accession>
<organism evidence="2 3">
    <name type="scientific">Pristionchus fissidentatus</name>
    <dbReference type="NCBI Taxonomy" id="1538716"/>
    <lineage>
        <taxon>Eukaryota</taxon>
        <taxon>Metazoa</taxon>
        <taxon>Ecdysozoa</taxon>
        <taxon>Nematoda</taxon>
        <taxon>Chromadorea</taxon>
        <taxon>Rhabditida</taxon>
        <taxon>Rhabditina</taxon>
        <taxon>Diplogasteromorpha</taxon>
        <taxon>Diplogasteroidea</taxon>
        <taxon>Neodiplogasteridae</taxon>
        <taxon>Pristionchus</taxon>
    </lineage>
</organism>
<dbReference type="EMBL" id="BTSY01000005">
    <property type="protein sequence ID" value="GMT27830.1"/>
    <property type="molecule type" value="Genomic_DNA"/>
</dbReference>
<name>A0AAV5W7W8_9BILA</name>
<protein>
    <submittedName>
        <fullName evidence="2">Uncharacterized protein</fullName>
    </submittedName>
</protein>
<dbReference type="Proteomes" id="UP001432322">
    <property type="component" value="Unassembled WGS sequence"/>
</dbReference>
<gene>
    <name evidence="2" type="ORF">PFISCL1PPCAC_19127</name>
</gene>
<proteinExistence type="predicted"/>
<evidence type="ECO:0000313" key="3">
    <source>
        <dbReference type="Proteomes" id="UP001432322"/>
    </source>
</evidence>
<keyword evidence="1" id="KW-0472">Membrane</keyword>
<keyword evidence="3" id="KW-1185">Reference proteome</keyword>
<keyword evidence="1" id="KW-1133">Transmembrane helix</keyword>
<evidence type="ECO:0000256" key="1">
    <source>
        <dbReference type="SAM" id="Phobius"/>
    </source>
</evidence>
<comment type="caution">
    <text evidence="2">The sequence shown here is derived from an EMBL/GenBank/DDBJ whole genome shotgun (WGS) entry which is preliminary data.</text>
</comment>
<feature type="transmembrane region" description="Helical" evidence="1">
    <location>
        <begin position="23"/>
        <end position="43"/>
    </location>
</feature>
<evidence type="ECO:0000313" key="2">
    <source>
        <dbReference type="EMBL" id="GMT27830.1"/>
    </source>
</evidence>
<reference evidence="2" key="1">
    <citation type="submission" date="2023-10" db="EMBL/GenBank/DDBJ databases">
        <title>Genome assembly of Pristionchus species.</title>
        <authorList>
            <person name="Yoshida K."/>
            <person name="Sommer R.J."/>
        </authorList>
    </citation>
    <scope>NUCLEOTIDE SEQUENCE</scope>
    <source>
        <strain evidence="2">RS5133</strain>
    </source>
</reference>
<sequence length="109" mass="12107">RHRQYRAEKVIIKVVEYVPALPGWALCVFFLTLFALLALSCYFSKRVHAGKKILYGYLGQARDGVVATGTRLRLAAAGRRAAAGHFQQAHDIEQDINPNDYNANTGFGL</sequence>